<dbReference type="PANTHER" id="PTHR23071">
    <property type="entry name" value="PHOSPHATIDYLINOSITOL GLYCAN"/>
    <property type="match status" value="1"/>
</dbReference>
<dbReference type="GO" id="GO:0006506">
    <property type="term" value="P:GPI anchor biosynthetic process"/>
    <property type="evidence" value="ECO:0007669"/>
    <property type="project" value="InterPro"/>
</dbReference>
<dbReference type="GeneID" id="80899340"/>
<proteinExistence type="predicted"/>
<name>A0A9W8QCV5_AKAMU</name>
<dbReference type="AlphaFoldDB" id="A0A9W8QCV5"/>
<dbReference type="InterPro" id="IPR039524">
    <property type="entry name" value="PIGO/GPI13"/>
</dbReference>
<dbReference type="Proteomes" id="UP001144673">
    <property type="component" value="Chromosome 4"/>
</dbReference>
<dbReference type="PANTHER" id="PTHR23071:SF1">
    <property type="entry name" value="GPI ETHANOLAMINE PHOSPHATE TRANSFERASE 3"/>
    <property type="match status" value="1"/>
</dbReference>
<gene>
    <name evidence="2" type="ORF">LMH87_012181</name>
</gene>
<organism evidence="2 3">
    <name type="scientific">Akanthomyces muscarius</name>
    <name type="common">Entomopathogenic fungus</name>
    <name type="synonym">Lecanicillium muscarium</name>
    <dbReference type="NCBI Taxonomy" id="2231603"/>
    <lineage>
        <taxon>Eukaryota</taxon>
        <taxon>Fungi</taxon>
        <taxon>Dikarya</taxon>
        <taxon>Ascomycota</taxon>
        <taxon>Pezizomycotina</taxon>
        <taxon>Sordariomycetes</taxon>
        <taxon>Hypocreomycetidae</taxon>
        <taxon>Hypocreales</taxon>
        <taxon>Cordycipitaceae</taxon>
        <taxon>Akanthomyces</taxon>
    </lineage>
</organism>
<keyword evidence="1" id="KW-0472">Membrane</keyword>
<comment type="caution">
    <text evidence="2">The sequence shown here is derived from an EMBL/GenBank/DDBJ whole genome shotgun (WGS) entry which is preliminary data.</text>
</comment>
<evidence type="ECO:0000256" key="1">
    <source>
        <dbReference type="SAM" id="Phobius"/>
    </source>
</evidence>
<feature type="transmembrane region" description="Helical" evidence="1">
    <location>
        <begin position="169"/>
        <end position="193"/>
    </location>
</feature>
<feature type="transmembrane region" description="Helical" evidence="1">
    <location>
        <begin position="25"/>
        <end position="42"/>
    </location>
</feature>
<feature type="transmembrane region" description="Helical" evidence="1">
    <location>
        <begin position="131"/>
        <end position="149"/>
    </location>
</feature>
<feature type="transmembrane region" description="Helical" evidence="1">
    <location>
        <begin position="383"/>
        <end position="404"/>
    </location>
</feature>
<feature type="transmembrane region" description="Helical" evidence="1">
    <location>
        <begin position="353"/>
        <end position="371"/>
    </location>
</feature>
<evidence type="ECO:0000313" key="2">
    <source>
        <dbReference type="EMBL" id="KAJ4151487.1"/>
    </source>
</evidence>
<protein>
    <submittedName>
        <fullName evidence="2">Uncharacterized protein</fullName>
    </submittedName>
</protein>
<dbReference type="EMBL" id="JAJHUN010000009">
    <property type="protein sequence ID" value="KAJ4151487.1"/>
    <property type="molecule type" value="Genomic_DNA"/>
</dbReference>
<feature type="transmembrane region" description="Helical" evidence="1">
    <location>
        <begin position="240"/>
        <end position="256"/>
    </location>
</feature>
<keyword evidence="1" id="KW-1133">Transmembrane helix</keyword>
<sequence>MSVVFTVSHSLGFASNSYTIWEDSILLFFITSFGVAALVSSFRIESSRVDRYMGIYHSVAFVVLGRLASYSKLCREEQMPYCQSTYYSSSASSTSAPWQVILPFLAFAGLPVLVKSFLAPTKSYEGLAPTWIGYVFRLSLFLSALYWLVDAANNGKWLAAYLPEMVLKTAGVYVAQLTLAITVVAGTTAFVWAPPSVAIVPSQGRITILGYANALGARYLLLPVSVLGTCLLLTKPMGAGALSLMMWQLLALFEVLDLNGLKTETIGPVMLAVLGNFYFFKTGHQAILSSIQWDAVFIPLFAVRYPWAPLVVAANTFAAQILAIASLPLVALWKVGPKQRGVLETVSRALAVYLAYYAVEALATMACAGWLRRHLMLYRVFSPRFMTAGLLLLLLDVLGILITLTGVRSNSLAISEVFGWAE</sequence>
<feature type="transmembrane region" description="Helical" evidence="1">
    <location>
        <begin position="96"/>
        <end position="119"/>
    </location>
</feature>
<accession>A0A9W8QCV5</accession>
<dbReference type="GO" id="GO:0005789">
    <property type="term" value="C:endoplasmic reticulum membrane"/>
    <property type="evidence" value="ECO:0007669"/>
    <property type="project" value="TreeGrafter"/>
</dbReference>
<keyword evidence="1" id="KW-0812">Transmembrane</keyword>
<keyword evidence="3" id="KW-1185">Reference proteome</keyword>
<feature type="transmembrane region" description="Helical" evidence="1">
    <location>
        <begin position="310"/>
        <end position="333"/>
    </location>
</feature>
<evidence type="ECO:0000313" key="3">
    <source>
        <dbReference type="Proteomes" id="UP001144673"/>
    </source>
</evidence>
<dbReference type="RefSeq" id="XP_056053201.1">
    <property type="nucleotide sequence ID" value="XM_056201450.1"/>
</dbReference>
<feature type="transmembrane region" description="Helical" evidence="1">
    <location>
        <begin position="263"/>
        <end position="280"/>
    </location>
</feature>
<dbReference type="GO" id="GO:0051377">
    <property type="term" value="F:mannose-ethanolamine phosphotransferase activity"/>
    <property type="evidence" value="ECO:0007669"/>
    <property type="project" value="TreeGrafter"/>
</dbReference>
<reference evidence="2" key="1">
    <citation type="journal article" date="2023" name="Access Microbiol">
        <title>De-novo genome assembly for Akanthomyces muscarius, a biocontrol agent of insect agricultural pests.</title>
        <authorList>
            <person name="Erdos Z."/>
            <person name="Studholme D.J."/>
            <person name="Raymond B."/>
            <person name="Sharma M."/>
        </authorList>
    </citation>
    <scope>NUCLEOTIDE SEQUENCE</scope>
    <source>
        <strain evidence="2">Ve6</strain>
    </source>
</reference>